<evidence type="ECO:0000313" key="2">
    <source>
        <dbReference type="EMBL" id="GBP93017.1"/>
    </source>
</evidence>
<name>A0A4C2A278_EUMVA</name>
<comment type="caution">
    <text evidence="2">The sequence shown here is derived from an EMBL/GenBank/DDBJ whole genome shotgun (WGS) entry which is preliminary data.</text>
</comment>
<sequence length="91" mass="10013">MESQCSHASPLHDIAYIQHIEEEVQNKASFEPKNDLPPVSLSEVQTLVKSHKTKKAPGVSERGGGNGHSQTRETLRLPCQLQTDQPPDRSG</sequence>
<reference evidence="2 3" key="1">
    <citation type="journal article" date="2019" name="Commun. Biol.">
        <title>The bagworm genome reveals a unique fibroin gene that provides high tensile strength.</title>
        <authorList>
            <person name="Kono N."/>
            <person name="Nakamura H."/>
            <person name="Ohtoshi R."/>
            <person name="Tomita M."/>
            <person name="Numata K."/>
            <person name="Arakawa K."/>
        </authorList>
    </citation>
    <scope>NUCLEOTIDE SEQUENCE [LARGE SCALE GENOMIC DNA]</scope>
</reference>
<evidence type="ECO:0000256" key="1">
    <source>
        <dbReference type="SAM" id="MobiDB-lite"/>
    </source>
</evidence>
<dbReference type="Proteomes" id="UP000299102">
    <property type="component" value="Unassembled WGS sequence"/>
</dbReference>
<keyword evidence="3" id="KW-1185">Reference proteome</keyword>
<dbReference type="AlphaFoldDB" id="A0A4C2A278"/>
<accession>A0A4C2A278</accession>
<organism evidence="2 3">
    <name type="scientific">Eumeta variegata</name>
    <name type="common">Bagworm moth</name>
    <name type="synonym">Eumeta japonica</name>
    <dbReference type="NCBI Taxonomy" id="151549"/>
    <lineage>
        <taxon>Eukaryota</taxon>
        <taxon>Metazoa</taxon>
        <taxon>Ecdysozoa</taxon>
        <taxon>Arthropoda</taxon>
        <taxon>Hexapoda</taxon>
        <taxon>Insecta</taxon>
        <taxon>Pterygota</taxon>
        <taxon>Neoptera</taxon>
        <taxon>Endopterygota</taxon>
        <taxon>Lepidoptera</taxon>
        <taxon>Glossata</taxon>
        <taxon>Ditrysia</taxon>
        <taxon>Tineoidea</taxon>
        <taxon>Psychidae</taxon>
        <taxon>Oiketicinae</taxon>
        <taxon>Eumeta</taxon>
    </lineage>
</organism>
<evidence type="ECO:0000313" key="3">
    <source>
        <dbReference type="Proteomes" id="UP000299102"/>
    </source>
</evidence>
<protein>
    <submittedName>
        <fullName evidence="2">Uncharacterized protein</fullName>
    </submittedName>
</protein>
<dbReference type="EMBL" id="BGZK01002332">
    <property type="protein sequence ID" value="GBP93017.1"/>
    <property type="molecule type" value="Genomic_DNA"/>
</dbReference>
<dbReference type="OrthoDB" id="416454at2759"/>
<feature type="region of interest" description="Disordered" evidence="1">
    <location>
        <begin position="49"/>
        <end position="91"/>
    </location>
</feature>
<gene>
    <name evidence="2" type="ORF">EVAR_24108_1</name>
</gene>
<proteinExistence type="predicted"/>